<evidence type="ECO:0000256" key="8">
    <source>
        <dbReference type="HAMAP-Rule" id="MF_00238"/>
    </source>
</evidence>
<evidence type="ECO:0000256" key="7">
    <source>
        <dbReference type="ARBA" id="ARBA00048478"/>
    </source>
</evidence>
<dbReference type="SUPFAM" id="SSF52540">
    <property type="entry name" value="P-loop containing nucleoside triphosphate hydrolases"/>
    <property type="match status" value="1"/>
</dbReference>
<name>A0ABN3BJC2_9MICC</name>
<dbReference type="EMBL" id="BAAAQW010000002">
    <property type="protein sequence ID" value="GAA2196573.1"/>
    <property type="molecule type" value="Genomic_DNA"/>
</dbReference>
<evidence type="ECO:0000256" key="5">
    <source>
        <dbReference type="ARBA" id="ARBA00022840"/>
    </source>
</evidence>
<proteinExistence type="inferred from homology"/>
<reference evidence="11 12" key="1">
    <citation type="journal article" date="2019" name="Int. J. Syst. Evol. Microbiol.">
        <title>The Global Catalogue of Microorganisms (GCM) 10K type strain sequencing project: providing services to taxonomists for standard genome sequencing and annotation.</title>
        <authorList>
            <consortium name="The Broad Institute Genomics Platform"/>
            <consortium name="The Broad Institute Genome Sequencing Center for Infectious Disease"/>
            <person name="Wu L."/>
            <person name="Ma J."/>
        </authorList>
    </citation>
    <scope>NUCLEOTIDE SEQUENCE [LARGE SCALE GENOMIC DNA]</scope>
    <source>
        <strain evidence="11 12">JCM 16034</strain>
    </source>
</reference>
<protein>
    <recommendedName>
        <fullName evidence="8">Cytidylate kinase</fullName>
        <shortName evidence="8">CK</shortName>
        <ecNumber evidence="8">2.7.4.25</ecNumber>
    </recommendedName>
    <alternativeName>
        <fullName evidence="8">Cytidine monophosphate kinase</fullName>
        <shortName evidence="8">CMP kinase</shortName>
    </alternativeName>
</protein>
<dbReference type="EC" id="2.7.4.25" evidence="8"/>
<evidence type="ECO:0000313" key="11">
    <source>
        <dbReference type="EMBL" id="GAA2196573.1"/>
    </source>
</evidence>
<feature type="binding site" evidence="8">
    <location>
        <begin position="58"/>
        <end position="66"/>
    </location>
    <ligand>
        <name>ATP</name>
        <dbReference type="ChEBI" id="CHEBI:30616"/>
    </ligand>
</feature>
<dbReference type="InterPro" id="IPR003136">
    <property type="entry name" value="Cytidylate_kin"/>
</dbReference>
<feature type="region of interest" description="Disordered" evidence="9">
    <location>
        <begin position="1"/>
        <end position="47"/>
    </location>
</feature>
<dbReference type="HAMAP" id="MF_00238">
    <property type="entry name" value="Cytidyl_kinase_type1"/>
    <property type="match status" value="1"/>
</dbReference>
<sequence>MAGTAMSARQDAQHGGSLSSASTSEGTSVRYTPGPGGRPAHSGQPLRVGRPLVVAIDGPSGSGKSSISKEVARRLRLAYLDTGAMYRAVAWDCLERGLDLADGALVEAAARALDLELSTSADAERVVVRGHDVTAAIREPRISSAVSAVATNLGVRDELIRRQRALLAAHGRRMVVEGRDITTVVARDAEVRLLLTASEEARMRRRGAQLGGTQTAEQLHEQVVARDAKDSTVASFTQAADGVFTVDSSDLDFDQTVDAVLGVVHAAVGGRPAGA</sequence>
<dbReference type="Pfam" id="PF02224">
    <property type="entry name" value="Cytidylate_kin"/>
    <property type="match status" value="1"/>
</dbReference>
<keyword evidence="8" id="KW-0963">Cytoplasm</keyword>
<dbReference type="CDD" id="cd02020">
    <property type="entry name" value="CMPK"/>
    <property type="match status" value="1"/>
</dbReference>
<evidence type="ECO:0000256" key="9">
    <source>
        <dbReference type="SAM" id="MobiDB-lite"/>
    </source>
</evidence>
<feature type="compositionally biased region" description="Low complexity" evidence="9">
    <location>
        <begin position="15"/>
        <end position="28"/>
    </location>
</feature>
<keyword evidence="5 8" id="KW-0067">ATP-binding</keyword>
<dbReference type="Proteomes" id="UP001500432">
    <property type="component" value="Unassembled WGS sequence"/>
</dbReference>
<evidence type="ECO:0000313" key="12">
    <source>
        <dbReference type="Proteomes" id="UP001500432"/>
    </source>
</evidence>
<keyword evidence="4 8" id="KW-0418">Kinase</keyword>
<dbReference type="NCBIfam" id="TIGR00017">
    <property type="entry name" value="cmk"/>
    <property type="match status" value="1"/>
</dbReference>
<evidence type="ECO:0000256" key="6">
    <source>
        <dbReference type="ARBA" id="ARBA00047615"/>
    </source>
</evidence>
<evidence type="ECO:0000259" key="10">
    <source>
        <dbReference type="Pfam" id="PF02224"/>
    </source>
</evidence>
<comment type="caution">
    <text evidence="11">The sequence shown here is derived from an EMBL/GenBank/DDBJ whole genome shotgun (WGS) entry which is preliminary data.</text>
</comment>
<accession>A0ABN3BJC2</accession>
<dbReference type="RefSeq" id="WP_344297657.1">
    <property type="nucleotide sequence ID" value="NZ_BAAAQW010000002.1"/>
</dbReference>
<gene>
    <name evidence="8" type="primary">cmk</name>
    <name evidence="11" type="ORF">GCM10009849_02120</name>
</gene>
<comment type="catalytic activity">
    <reaction evidence="6 8">
        <text>dCMP + ATP = dCDP + ADP</text>
        <dbReference type="Rhea" id="RHEA:25094"/>
        <dbReference type="ChEBI" id="CHEBI:30616"/>
        <dbReference type="ChEBI" id="CHEBI:57566"/>
        <dbReference type="ChEBI" id="CHEBI:58593"/>
        <dbReference type="ChEBI" id="CHEBI:456216"/>
        <dbReference type="EC" id="2.7.4.25"/>
    </reaction>
</comment>
<keyword evidence="12" id="KW-1185">Reference proteome</keyword>
<dbReference type="Gene3D" id="3.40.50.300">
    <property type="entry name" value="P-loop containing nucleotide triphosphate hydrolases"/>
    <property type="match status" value="1"/>
</dbReference>
<evidence type="ECO:0000256" key="3">
    <source>
        <dbReference type="ARBA" id="ARBA00022741"/>
    </source>
</evidence>
<dbReference type="InterPro" id="IPR027417">
    <property type="entry name" value="P-loop_NTPase"/>
</dbReference>
<keyword evidence="3 8" id="KW-0547">Nucleotide-binding</keyword>
<dbReference type="InterPro" id="IPR011994">
    <property type="entry name" value="Cytidylate_kinase_dom"/>
</dbReference>
<keyword evidence="2 8" id="KW-0808">Transferase</keyword>
<evidence type="ECO:0000256" key="4">
    <source>
        <dbReference type="ARBA" id="ARBA00022777"/>
    </source>
</evidence>
<comment type="similarity">
    <text evidence="1 8">Belongs to the cytidylate kinase family. Type 1 subfamily.</text>
</comment>
<feature type="domain" description="Cytidylate kinase" evidence="10">
    <location>
        <begin position="54"/>
        <end position="265"/>
    </location>
</feature>
<evidence type="ECO:0000256" key="2">
    <source>
        <dbReference type="ARBA" id="ARBA00022679"/>
    </source>
</evidence>
<comment type="catalytic activity">
    <reaction evidence="7 8">
        <text>CMP + ATP = CDP + ADP</text>
        <dbReference type="Rhea" id="RHEA:11600"/>
        <dbReference type="ChEBI" id="CHEBI:30616"/>
        <dbReference type="ChEBI" id="CHEBI:58069"/>
        <dbReference type="ChEBI" id="CHEBI:60377"/>
        <dbReference type="ChEBI" id="CHEBI:456216"/>
        <dbReference type="EC" id="2.7.4.25"/>
    </reaction>
</comment>
<evidence type="ECO:0000256" key="1">
    <source>
        <dbReference type="ARBA" id="ARBA00009427"/>
    </source>
</evidence>
<organism evidence="11 12">
    <name type="scientific">Sinomonas flava</name>
    <dbReference type="NCBI Taxonomy" id="496857"/>
    <lineage>
        <taxon>Bacteria</taxon>
        <taxon>Bacillati</taxon>
        <taxon>Actinomycetota</taxon>
        <taxon>Actinomycetes</taxon>
        <taxon>Micrococcales</taxon>
        <taxon>Micrococcaceae</taxon>
        <taxon>Sinomonas</taxon>
    </lineage>
</organism>
<comment type="subcellular location">
    <subcellularLocation>
        <location evidence="8">Cytoplasm</location>
    </subcellularLocation>
</comment>